<sequence length="160" mass="18813">MRWAFWRSADEPGPSTAAPVEEATEVPTLTRFERTLLDEEKVQAPQYPTFKDVPSCMTLFDEFFMCAALMPQVRAIYRFGRLKDCTPKWDDFKYCMSLKSEDEEGRRQAWIKRRTEWWAHRRVGPSSEDVWEAREEPLENFPPLYPEYDADDSQDTAGTV</sequence>
<dbReference type="InterPro" id="IPR021475">
    <property type="entry name" value="Pants/Emi1-like"/>
</dbReference>
<evidence type="ECO:0000313" key="3">
    <source>
        <dbReference type="Proteomes" id="UP001222932"/>
    </source>
</evidence>
<gene>
    <name evidence="2" type="ORF">CspeluHIS016_0211410</name>
</gene>
<evidence type="ECO:0000313" key="2">
    <source>
        <dbReference type="EMBL" id="GMK56085.1"/>
    </source>
</evidence>
<evidence type="ECO:0000256" key="1">
    <source>
        <dbReference type="SAM" id="MobiDB-lite"/>
    </source>
</evidence>
<reference evidence="2" key="1">
    <citation type="journal article" date="2023" name="BMC Genomics">
        <title>Chromosome-level genome assemblies of Cutaneotrichosporon spp. (Trichosporonales, Basidiomycota) reveal imbalanced evolution between nucleotide sequences and chromosome synteny.</title>
        <authorList>
            <person name="Kobayashi Y."/>
            <person name="Kayamori A."/>
            <person name="Aoki K."/>
            <person name="Shiwa Y."/>
            <person name="Matsutani M."/>
            <person name="Fujita N."/>
            <person name="Sugita T."/>
            <person name="Iwasaki W."/>
            <person name="Tanaka N."/>
            <person name="Takashima M."/>
        </authorList>
    </citation>
    <scope>NUCLEOTIDE SEQUENCE</scope>
    <source>
        <strain evidence="2">HIS016</strain>
    </source>
</reference>
<dbReference type="Pfam" id="PF11326">
    <property type="entry name" value="PANTS-like"/>
    <property type="match status" value="1"/>
</dbReference>
<dbReference type="EMBL" id="BTCM01000002">
    <property type="protein sequence ID" value="GMK56085.1"/>
    <property type="molecule type" value="Genomic_DNA"/>
</dbReference>
<feature type="region of interest" description="Disordered" evidence="1">
    <location>
        <begin position="138"/>
        <end position="160"/>
    </location>
</feature>
<proteinExistence type="predicted"/>
<keyword evidence="3" id="KW-1185">Reference proteome</keyword>
<dbReference type="AlphaFoldDB" id="A0AAD3TSL3"/>
<dbReference type="PANTHER" id="PTHR28052">
    <property type="entry name" value="UPF0545 PROTEIN C22ORF39"/>
    <property type="match status" value="1"/>
</dbReference>
<name>A0AAD3TSL3_9TREE</name>
<dbReference type="PANTHER" id="PTHR28052:SF1">
    <property type="entry name" value="UPF0545 PROTEIN C22ORF39"/>
    <property type="match status" value="1"/>
</dbReference>
<organism evidence="2 3">
    <name type="scientific">Cutaneotrichosporon spelunceum</name>
    <dbReference type="NCBI Taxonomy" id="1672016"/>
    <lineage>
        <taxon>Eukaryota</taxon>
        <taxon>Fungi</taxon>
        <taxon>Dikarya</taxon>
        <taxon>Basidiomycota</taxon>
        <taxon>Agaricomycotina</taxon>
        <taxon>Tremellomycetes</taxon>
        <taxon>Trichosporonales</taxon>
        <taxon>Trichosporonaceae</taxon>
        <taxon>Cutaneotrichosporon</taxon>
    </lineage>
</organism>
<dbReference type="Proteomes" id="UP001222932">
    <property type="component" value="Unassembled WGS sequence"/>
</dbReference>
<accession>A0AAD3TSL3</accession>
<protein>
    <submittedName>
        <fullName evidence="2">Uncharacterized protein</fullName>
    </submittedName>
</protein>
<comment type="caution">
    <text evidence="2">The sequence shown here is derived from an EMBL/GenBank/DDBJ whole genome shotgun (WGS) entry which is preliminary data.</text>
</comment>
<reference evidence="2" key="2">
    <citation type="submission" date="2023-06" db="EMBL/GenBank/DDBJ databases">
        <authorList>
            <person name="Kobayashi Y."/>
            <person name="Kayamori A."/>
            <person name="Aoki K."/>
            <person name="Shiwa Y."/>
            <person name="Fujita N."/>
            <person name="Sugita T."/>
            <person name="Iwasaki W."/>
            <person name="Tanaka N."/>
            <person name="Takashima M."/>
        </authorList>
    </citation>
    <scope>NUCLEOTIDE SEQUENCE</scope>
    <source>
        <strain evidence="2">HIS016</strain>
    </source>
</reference>